<feature type="transmembrane region" description="Helical" evidence="4">
    <location>
        <begin position="469"/>
        <end position="489"/>
    </location>
</feature>
<evidence type="ECO:0000313" key="6">
    <source>
        <dbReference type="EMBL" id="CCO06648.1"/>
    </source>
</evidence>
<keyword evidence="4" id="KW-0812">Transmembrane</keyword>
<name>L0R3T1_9BACT</name>
<evidence type="ECO:0000313" key="8">
    <source>
        <dbReference type="Proteomes" id="UP000191931"/>
    </source>
</evidence>
<dbReference type="OrthoDB" id="9811754at2"/>
<dbReference type="GO" id="GO:0030313">
    <property type="term" value="C:cell envelope"/>
    <property type="evidence" value="ECO:0007669"/>
    <property type="project" value="UniProtKB-SubCell"/>
</dbReference>
<keyword evidence="4" id="KW-1133">Transmembrane helix</keyword>
<dbReference type="Gene3D" id="2.40.30.170">
    <property type="match status" value="1"/>
</dbReference>
<protein>
    <submittedName>
        <fullName evidence="6">Putative membrane-associated Zn-dependent proteases 1</fullName>
    </submittedName>
</protein>
<feature type="transmembrane region" description="Helical" evidence="4">
    <location>
        <begin position="217"/>
        <end position="236"/>
    </location>
</feature>
<keyword evidence="8" id="KW-1185">Reference proteome</keyword>
<keyword evidence="6" id="KW-0645">Protease</keyword>
<keyword evidence="6" id="KW-0378">Hydrolase</keyword>
<feature type="domain" description="CusB-like beta-barrel" evidence="5">
    <location>
        <begin position="703"/>
        <end position="778"/>
    </location>
</feature>
<dbReference type="Pfam" id="PF25954">
    <property type="entry name" value="Beta-barrel_RND_2"/>
    <property type="match status" value="1"/>
</dbReference>
<sequence>MKLLYDDVLIVADTSSPGFFDVIRKGSKDKLVSITEAEAFIAEGMRNPYNEIVLLAKCNSRFSQNLKTHDLQGLVKRLDACGVFEPRASDNNIHIEEKSAASSIDHGEYKSAASSIDHGEYKSAASPMDNSKAKDSLGIDSVIDGEEENGEDSTYSINHLSLFNPQPFLDILLKFFGFLRFFNILVPFLFIFSLVGVLCNLDIFFADIAEIRHHISFFDRILFSLFTINLMTQLYRGVTARYFGFDTPSFGMILVYGLLPRFNIKVIVPEDSLRNSRLWFFGAPIYLRFIVFPLGVILWLATREQGTYLPLIGASLAGVSIISFFFVANPLIGGAAYRFISEYFETPNLRKKAFARLKAFFTRQPPVVTQYIDRSASVLIYGLLSTVFSLIIIVFVVFMIAIRLEANYQGSGVGIFLLLLVYLFFRFAYKPWKRRKIRSRAQKKVASKGNSPPVFRQSLSRKFFGYCKLVIRTVIFCALFCTGFIPYRYESGGQAEVFPLSSAGVFAESSQVLQDVYFDGGETLKKGTVIAELVNERHKYDIERTLKEIQKKQEELNMLLSTPLPEQTAMAKEELNTARLQLRYSQKRMAVYEDLYGKNAIPLVQYQDEQRQLELFKQAVTSAQANLNYINNQVNSHEIEATKIEISILRSQLAFYQLMLDRTLLKMPIDGKIITMHLKNLKNSYLEMGKLFAQVEDTSKVRIEIKIPEGDIGEVAQGNSVVIKLRTFPNRTFRSEIRKIYPSTMESSSGRYVVGDCIVINSGGDLKSGMTGYAKIMGSEMLAFEAFSRALVRFFKIEVWSWIP</sequence>
<reference evidence="6" key="1">
    <citation type="submission" date="2012-10" db="EMBL/GenBank/DDBJ databases">
        <authorList>
            <person name="Lefevre C."/>
        </authorList>
    </citation>
    <scope>NUCLEOTIDE SEQUENCE</scope>
    <source>
        <strain evidence="6">BW-1</strain>
    </source>
</reference>
<dbReference type="Proteomes" id="UP000191931">
    <property type="component" value="Unassembled WGS sequence"/>
</dbReference>
<organism evidence="6">
    <name type="scientific">Desulfamplus magnetovallimortis</name>
    <dbReference type="NCBI Taxonomy" id="1246637"/>
    <lineage>
        <taxon>Bacteria</taxon>
        <taxon>Pseudomonadati</taxon>
        <taxon>Thermodesulfobacteriota</taxon>
        <taxon>Desulfobacteria</taxon>
        <taxon>Desulfobacterales</taxon>
        <taxon>Desulfobacteraceae</taxon>
        <taxon>Desulfamplus</taxon>
    </lineage>
</organism>
<dbReference type="GO" id="GO:0006508">
    <property type="term" value="P:proteolysis"/>
    <property type="evidence" value="ECO:0007669"/>
    <property type="project" value="UniProtKB-KW"/>
</dbReference>
<evidence type="ECO:0000313" key="7">
    <source>
        <dbReference type="EMBL" id="SLM32699.1"/>
    </source>
</evidence>
<reference evidence="7 8" key="3">
    <citation type="submission" date="2017-03" db="EMBL/GenBank/DDBJ databases">
        <authorList>
            <person name="Afonso C.L."/>
            <person name="Miller P.J."/>
            <person name="Scott M.A."/>
            <person name="Spackman E."/>
            <person name="Goraichik I."/>
            <person name="Dimitrov K.M."/>
            <person name="Suarez D.L."/>
            <person name="Swayne D.E."/>
        </authorList>
    </citation>
    <scope>NUCLEOTIDE SEQUENCE [LARGE SCALE GENOMIC DNA]</scope>
    <source>
        <strain evidence="7">PRJEB14757</strain>
    </source>
</reference>
<proteinExistence type="predicted"/>
<dbReference type="PANTHER" id="PTHR32347">
    <property type="entry name" value="EFFLUX SYSTEM COMPONENT YKNX-RELATED"/>
    <property type="match status" value="1"/>
</dbReference>
<gene>
    <name evidence="6" type="ORF">DEMABW1_80037</name>
    <name evidence="7" type="ORF">MTBBW1_80037</name>
</gene>
<reference evidence="6" key="2">
    <citation type="submission" date="2012-12" db="EMBL/GenBank/DDBJ databases">
        <title>Region harboring genes involved in magnetosome formation of Candidatus Desulfamplus magnetosmortis.</title>
        <authorList>
            <person name="Lefevre C.T."/>
            <person name="Bazylinski D.A."/>
        </authorList>
    </citation>
    <scope>NUCLEOTIDE SEQUENCE</scope>
    <source>
        <strain evidence="6">BW-1</strain>
    </source>
</reference>
<feature type="transmembrane region" description="Helical" evidence="4">
    <location>
        <begin position="378"/>
        <end position="402"/>
    </location>
</feature>
<feature type="coiled-coil region" evidence="3">
    <location>
        <begin position="535"/>
        <end position="562"/>
    </location>
</feature>
<evidence type="ECO:0000256" key="3">
    <source>
        <dbReference type="SAM" id="Coils"/>
    </source>
</evidence>
<dbReference type="GO" id="GO:0008233">
    <property type="term" value="F:peptidase activity"/>
    <property type="evidence" value="ECO:0007669"/>
    <property type="project" value="UniProtKB-KW"/>
</dbReference>
<evidence type="ECO:0000259" key="5">
    <source>
        <dbReference type="Pfam" id="PF25954"/>
    </source>
</evidence>
<dbReference type="InterPro" id="IPR050465">
    <property type="entry name" value="UPF0194_transport"/>
</dbReference>
<evidence type="ECO:0000256" key="4">
    <source>
        <dbReference type="SAM" id="Phobius"/>
    </source>
</evidence>
<feature type="transmembrane region" description="Helical" evidence="4">
    <location>
        <begin position="408"/>
        <end position="429"/>
    </location>
</feature>
<evidence type="ECO:0000256" key="2">
    <source>
        <dbReference type="ARBA" id="ARBA00023054"/>
    </source>
</evidence>
<keyword evidence="4" id="KW-0472">Membrane</keyword>
<comment type="subcellular location">
    <subcellularLocation>
        <location evidence="1">Cell envelope</location>
    </subcellularLocation>
</comment>
<dbReference type="PANTHER" id="PTHR32347:SF23">
    <property type="entry name" value="BLL5650 PROTEIN"/>
    <property type="match status" value="1"/>
</dbReference>
<feature type="transmembrane region" description="Helical" evidence="4">
    <location>
        <begin position="307"/>
        <end position="328"/>
    </location>
</feature>
<dbReference type="STRING" id="1246637.MTBBW1_80037"/>
<keyword evidence="2 3" id="KW-0175">Coiled coil</keyword>
<dbReference type="EMBL" id="HF547348">
    <property type="protein sequence ID" value="CCO06648.1"/>
    <property type="molecule type" value="Genomic_DNA"/>
</dbReference>
<evidence type="ECO:0000256" key="1">
    <source>
        <dbReference type="ARBA" id="ARBA00004196"/>
    </source>
</evidence>
<feature type="transmembrane region" description="Helical" evidence="4">
    <location>
        <begin position="242"/>
        <end position="259"/>
    </location>
</feature>
<dbReference type="InterPro" id="IPR058792">
    <property type="entry name" value="Beta-barrel_RND_2"/>
</dbReference>
<dbReference type="RefSeq" id="WP_080798127.1">
    <property type="nucleotide sequence ID" value="NZ_LT828540.1"/>
</dbReference>
<accession>L0R3T1</accession>
<feature type="transmembrane region" description="Helical" evidence="4">
    <location>
        <begin position="279"/>
        <end position="301"/>
    </location>
</feature>
<dbReference type="EMBL" id="FWEV01000325">
    <property type="protein sequence ID" value="SLM32699.1"/>
    <property type="molecule type" value="Genomic_DNA"/>
</dbReference>
<dbReference type="AlphaFoldDB" id="L0R3T1"/>
<feature type="transmembrane region" description="Helical" evidence="4">
    <location>
        <begin position="181"/>
        <end position="205"/>
    </location>
</feature>